<comment type="catalytic activity">
    <reaction evidence="6">
        <text>a (3R)-hydroxyacyl-[ACP] + NADP(+) = a 3-oxoacyl-[ACP] + NADPH + H(+)</text>
        <dbReference type="Rhea" id="RHEA:17397"/>
        <dbReference type="Rhea" id="RHEA-COMP:9916"/>
        <dbReference type="Rhea" id="RHEA-COMP:9945"/>
        <dbReference type="ChEBI" id="CHEBI:15378"/>
        <dbReference type="ChEBI" id="CHEBI:57783"/>
        <dbReference type="ChEBI" id="CHEBI:58349"/>
        <dbReference type="ChEBI" id="CHEBI:78776"/>
        <dbReference type="ChEBI" id="CHEBI:78827"/>
        <dbReference type="EC" id="1.1.1.100"/>
    </reaction>
    <physiologicalReaction direction="right-to-left" evidence="6">
        <dbReference type="Rhea" id="RHEA:17399"/>
    </physiologicalReaction>
</comment>
<keyword evidence="3" id="KW-0964">Secreted</keyword>
<gene>
    <name evidence="7" type="primary">budC_2</name>
    <name evidence="7" type="ORF">NCTC10254_00772</name>
</gene>
<dbReference type="InterPro" id="IPR050259">
    <property type="entry name" value="SDR"/>
</dbReference>
<protein>
    <recommendedName>
        <fullName evidence="5">3-oxoacyl-[acyl-carrier-protein] reductase MabA</fullName>
    </recommendedName>
</protein>
<reference evidence="7 8" key="1">
    <citation type="submission" date="2018-06" db="EMBL/GenBank/DDBJ databases">
        <authorList>
            <consortium name="Pathogen Informatics"/>
            <person name="Doyle S."/>
        </authorList>
    </citation>
    <scope>NUCLEOTIDE SEQUENCE [LARGE SCALE GENOMIC DNA]</scope>
    <source>
        <strain evidence="7 8">NCTC10254</strain>
    </source>
</reference>
<sequence>MDLGLTNRRAIVTGGSKGLGLATVTSLIDAGANVAFCARKADEVAAVESELNARGAGTAHGFVADVTDAEQVEQFIKDAATALGGVDILVNNAGGAHPGTGESITDEAFQADFNIKVLSWQRTIRAALPYLKQSDQARIITIGSVYAHSPSPAFFSTSVHRAAGVNLTKAWAVELAPAGILVNGVNIGVIETPQWANIRDKRAPGATLAEFFQDTVDADIPLGRIGQPQELADVVTFLASARSSYVTGTIIDVAGGMGIS</sequence>
<dbReference type="Proteomes" id="UP000249886">
    <property type="component" value="Unassembled WGS sequence"/>
</dbReference>
<dbReference type="RefSeq" id="WP_005520452.1">
    <property type="nucleotide sequence ID" value="NZ_CAUVEC010000008.1"/>
</dbReference>
<dbReference type="AlphaFoldDB" id="A0A6H9XJV2"/>
<keyword evidence="4 7" id="KW-0560">Oxidoreductase</keyword>
<dbReference type="GeneID" id="84574785"/>
<accession>A0A6H9XJV2</accession>
<dbReference type="EMBL" id="UARK01000001">
    <property type="protein sequence ID" value="SPW24394.1"/>
    <property type="molecule type" value="Genomic_DNA"/>
</dbReference>
<comment type="similarity">
    <text evidence="2">Belongs to the short-chain dehydrogenases/reductases (SDR) family.</text>
</comment>
<dbReference type="PRINTS" id="PR00081">
    <property type="entry name" value="GDHRDH"/>
</dbReference>
<dbReference type="FunFam" id="3.40.50.720:FF:000084">
    <property type="entry name" value="Short-chain dehydrogenase reductase"/>
    <property type="match status" value="1"/>
</dbReference>
<dbReference type="PANTHER" id="PTHR42879:SF6">
    <property type="entry name" value="NADPH-DEPENDENT REDUCTASE BACG"/>
    <property type="match status" value="1"/>
</dbReference>
<dbReference type="InterPro" id="IPR036291">
    <property type="entry name" value="NAD(P)-bd_dom_sf"/>
</dbReference>
<evidence type="ECO:0000256" key="2">
    <source>
        <dbReference type="ARBA" id="ARBA00006484"/>
    </source>
</evidence>
<organism evidence="7 8">
    <name type="scientific">Corynebacterium matruchotii</name>
    <dbReference type="NCBI Taxonomy" id="43768"/>
    <lineage>
        <taxon>Bacteria</taxon>
        <taxon>Bacillati</taxon>
        <taxon>Actinomycetota</taxon>
        <taxon>Actinomycetes</taxon>
        <taxon>Mycobacteriales</taxon>
        <taxon>Corynebacteriaceae</taxon>
        <taxon>Corynebacterium</taxon>
    </lineage>
</organism>
<dbReference type="Gene3D" id="3.40.50.720">
    <property type="entry name" value="NAD(P)-binding Rossmann-like Domain"/>
    <property type="match status" value="1"/>
</dbReference>
<evidence type="ECO:0000256" key="5">
    <source>
        <dbReference type="ARBA" id="ARBA00040781"/>
    </source>
</evidence>
<dbReference type="InterPro" id="IPR002347">
    <property type="entry name" value="SDR_fam"/>
</dbReference>
<evidence type="ECO:0000256" key="1">
    <source>
        <dbReference type="ARBA" id="ARBA00004191"/>
    </source>
</evidence>
<comment type="subcellular location">
    <subcellularLocation>
        <location evidence="1">Secreted</location>
        <location evidence="1">Cell wall</location>
    </subcellularLocation>
</comment>
<proteinExistence type="inferred from homology"/>
<dbReference type="GO" id="GO:0004316">
    <property type="term" value="F:3-oxoacyl-[acyl-carrier-protein] reductase (NADPH) activity"/>
    <property type="evidence" value="ECO:0007669"/>
    <property type="project" value="UniProtKB-EC"/>
</dbReference>
<dbReference type="SUPFAM" id="SSF51735">
    <property type="entry name" value="NAD(P)-binding Rossmann-fold domains"/>
    <property type="match status" value="1"/>
</dbReference>
<evidence type="ECO:0000256" key="4">
    <source>
        <dbReference type="ARBA" id="ARBA00023002"/>
    </source>
</evidence>
<keyword evidence="3" id="KW-0134">Cell wall</keyword>
<evidence type="ECO:0000256" key="3">
    <source>
        <dbReference type="ARBA" id="ARBA00022512"/>
    </source>
</evidence>
<name>A0A6H9XJV2_9CORY</name>
<evidence type="ECO:0000313" key="8">
    <source>
        <dbReference type="Proteomes" id="UP000249886"/>
    </source>
</evidence>
<evidence type="ECO:0000313" key="7">
    <source>
        <dbReference type="EMBL" id="SPW24394.1"/>
    </source>
</evidence>
<comment type="caution">
    <text evidence="7">The sequence shown here is derived from an EMBL/GenBank/DDBJ whole genome shotgun (WGS) entry which is preliminary data.</text>
</comment>
<dbReference type="Pfam" id="PF13561">
    <property type="entry name" value="adh_short_C2"/>
    <property type="match status" value="1"/>
</dbReference>
<evidence type="ECO:0000256" key="6">
    <source>
        <dbReference type="ARBA" id="ARBA00047400"/>
    </source>
</evidence>
<dbReference type="PANTHER" id="PTHR42879">
    <property type="entry name" value="3-OXOACYL-(ACYL-CARRIER-PROTEIN) REDUCTASE"/>
    <property type="match status" value="1"/>
</dbReference>